<dbReference type="SUPFAM" id="SSF69304">
    <property type="entry name" value="Tricorn protease N-terminal domain"/>
    <property type="match status" value="1"/>
</dbReference>
<keyword evidence="4" id="KW-1185">Reference proteome</keyword>
<feature type="domain" description="Prolow-density lipoprotein receptor-related protein 1-like beta-propeller" evidence="2">
    <location>
        <begin position="49"/>
        <end position="215"/>
    </location>
</feature>
<dbReference type="OrthoDB" id="137129at2"/>
<evidence type="ECO:0000256" key="1">
    <source>
        <dbReference type="SAM" id="Phobius"/>
    </source>
</evidence>
<feature type="transmembrane region" description="Helical" evidence="1">
    <location>
        <begin position="5"/>
        <end position="27"/>
    </location>
</feature>
<name>A0A223AQ91_9FIRM</name>
<gene>
    <name evidence="3" type="ORF">AXF17_00625</name>
</gene>
<reference evidence="4" key="1">
    <citation type="submission" date="2016-05" db="EMBL/GenBank/DDBJ databases">
        <authorList>
            <person name="Holder M.E."/>
            <person name="Ajami N.J."/>
            <person name="Petrosino J.F."/>
        </authorList>
    </citation>
    <scope>NUCLEOTIDE SEQUENCE [LARGE SCALE GENOMIC DNA]</scope>
    <source>
        <strain evidence="4">ATCC 700696</strain>
    </source>
</reference>
<dbReference type="Proteomes" id="UP000214689">
    <property type="component" value="Chromosome"/>
</dbReference>
<dbReference type="Pfam" id="PF16472">
    <property type="entry name" value="DUF5050"/>
    <property type="match status" value="1"/>
</dbReference>
<dbReference type="EMBL" id="CP016199">
    <property type="protein sequence ID" value="ASS37121.1"/>
    <property type="molecule type" value="Genomic_DNA"/>
</dbReference>
<dbReference type="AlphaFoldDB" id="A0A223AQ91"/>
<sequence length="364" mass="41130">MIKKIIGISCIVLTIMSTIICLTSIWISRDNYVPQKLWNSVSAALNNRQDSSCSIAENDKYIFYVNRVKDSFPLIRIDKNSGEKKLLKKDIGDEYGSALFIYKNTLIHTKSEGLGCYSIYSCDFDGKNEKLIKKESSSPHMVIYDYIYAPNRDNALTRISLINGKKRTLNNKECNNFAGIDKKGKALYFETGALEMVKVKINNRKASIGIKNTTEAISFGSINGEGKKAKRILGIANGSIWLRGKDVDSIYKVEEIKGGYQTKSIFKKAGVNLVDNSIMEKDKIYYVSHDESKLIMFDIKTGEDREIYTTSNKNIKILAAIGDNILISEWAKDNEHVNYNSAVDDKAVRQYYINNSGKVLYELD</sequence>
<dbReference type="RefSeq" id="WP_094233341.1">
    <property type="nucleotide sequence ID" value="NZ_CP016199.1"/>
</dbReference>
<organism evidence="3 4">
    <name type="scientific">Mogibacterium pumilum</name>
    <dbReference type="NCBI Taxonomy" id="86332"/>
    <lineage>
        <taxon>Bacteria</taxon>
        <taxon>Bacillati</taxon>
        <taxon>Bacillota</taxon>
        <taxon>Clostridia</taxon>
        <taxon>Peptostreptococcales</taxon>
        <taxon>Anaerovoracaceae</taxon>
        <taxon>Mogibacterium</taxon>
    </lineage>
</organism>
<proteinExistence type="predicted"/>
<keyword evidence="1" id="KW-1133">Transmembrane helix</keyword>
<evidence type="ECO:0000313" key="4">
    <source>
        <dbReference type="Proteomes" id="UP000214689"/>
    </source>
</evidence>
<accession>A0A223AQ91</accession>
<protein>
    <recommendedName>
        <fullName evidence="2">Prolow-density lipoprotein receptor-related protein 1-like beta-propeller domain-containing protein</fullName>
    </recommendedName>
</protein>
<keyword evidence="1" id="KW-0472">Membrane</keyword>
<dbReference type="InterPro" id="IPR032485">
    <property type="entry name" value="LRP1-like_beta_prop"/>
</dbReference>
<evidence type="ECO:0000313" key="3">
    <source>
        <dbReference type="EMBL" id="ASS37121.1"/>
    </source>
</evidence>
<keyword evidence="1" id="KW-0812">Transmembrane</keyword>
<evidence type="ECO:0000259" key="2">
    <source>
        <dbReference type="Pfam" id="PF16472"/>
    </source>
</evidence>